<feature type="domain" description="NADH:quinone oxidoreductase/Mrp antiporter transmembrane" evidence="9">
    <location>
        <begin position="111"/>
        <end position="383"/>
    </location>
</feature>
<feature type="transmembrane region" description="Helical" evidence="8">
    <location>
        <begin position="571"/>
        <end position="588"/>
    </location>
</feature>
<evidence type="ECO:0000256" key="2">
    <source>
        <dbReference type="ARBA" id="ARBA00022475"/>
    </source>
</evidence>
<feature type="transmembrane region" description="Helical" evidence="8">
    <location>
        <begin position="6"/>
        <end position="21"/>
    </location>
</feature>
<comment type="subcellular location">
    <subcellularLocation>
        <location evidence="1">Cell membrane</location>
        <topology evidence="1">Multi-pass membrane protein</topology>
    </subcellularLocation>
    <subcellularLocation>
        <location evidence="7">Membrane</location>
        <topology evidence="7">Multi-pass membrane protein</topology>
    </subcellularLocation>
</comment>
<feature type="transmembrane region" description="Helical" evidence="8">
    <location>
        <begin position="374"/>
        <end position="396"/>
    </location>
</feature>
<feature type="transmembrane region" description="Helical" evidence="8">
    <location>
        <begin position="118"/>
        <end position="135"/>
    </location>
</feature>
<evidence type="ECO:0000256" key="1">
    <source>
        <dbReference type="ARBA" id="ARBA00004651"/>
    </source>
</evidence>
<dbReference type="PANTHER" id="PTHR42682">
    <property type="entry name" value="HYDROGENASE-4 COMPONENT F"/>
    <property type="match status" value="1"/>
</dbReference>
<protein>
    <recommendedName>
        <fullName evidence="9">NADH:quinone oxidoreductase/Mrp antiporter transmembrane domain-containing protein</fullName>
    </recommendedName>
</protein>
<dbReference type="Pfam" id="PF00361">
    <property type="entry name" value="Proton_antipo_M"/>
    <property type="match status" value="1"/>
</dbReference>
<dbReference type="EMBL" id="FR695879">
    <property type="protein sequence ID" value="CBX31810.1"/>
    <property type="molecule type" value="Genomic_DNA"/>
</dbReference>
<feature type="transmembrane region" description="Helical" evidence="8">
    <location>
        <begin position="267"/>
        <end position="286"/>
    </location>
</feature>
<feature type="transmembrane region" description="Helical" evidence="8">
    <location>
        <begin position="416"/>
        <end position="437"/>
    </location>
</feature>
<evidence type="ECO:0000256" key="3">
    <source>
        <dbReference type="ARBA" id="ARBA00022692"/>
    </source>
</evidence>
<name>E1YML6_9BACT</name>
<evidence type="ECO:0000256" key="6">
    <source>
        <dbReference type="ARBA" id="ARBA00023136"/>
    </source>
</evidence>
<dbReference type="InterPro" id="IPR001750">
    <property type="entry name" value="ND/Mrp_TM"/>
</dbReference>
<keyword evidence="2" id="KW-1003">Cell membrane</keyword>
<feature type="transmembrane region" description="Helical" evidence="8">
    <location>
        <begin position="96"/>
        <end position="112"/>
    </location>
</feature>
<feature type="transmembrane region" description="Helical" evidence="8">
    <location>
        <begin position="147"/>
        <end position="167"/>
    </location>
</feature>
<keyword evidence="5" id="KW-0560">Oxidoreductase</keyword>
<evidence type="ECO:0000256" key="4">
    <source>
        <dbReference type="ARBA" id="ARBA00022989"/>
    </source>
</evidence>
<dbReference type="Gene3D" id="1.20.5.2700">
    <property type="match status" value="1"/>
</dbReference>
<dbReference type="InterPro" id="IPR052175">
    <property type="entry name" value="ComplexI-like_HydComp"/>
</dbReference>
<dbReference type="GO" id="GO:0005886">
    <property type="term" value="C:plasma membrane"/>
    <property type="evidence" value="ECO:0007669"/>
    <property type="project" value="UniProtKB-SubCell"/>
</dbReference>
<keyword evidence="4 8" id="KW-1133">Transmembrane helix</keyword>
<organism evidence="10">
    <name type="scientific">uncultured Desulfobacterium sp</name>
    <dbReference type="NCBI Taxonomy" id="201089"/>
    <lineage>
        <taxon>Bacteria</taxon>
        <taxon>Pseudomonadati</taxon>
        <taxon>Thermodesulfobacteriota</taxon>
        <taxon>Desulfobacteria</taxon>
        <taxon>Desulfobacterales</taxon>
        <taxon>Desulfobacteriaceae</taxon>
        <taxon>Desulfobacterium</taxon>
        <taxon>environmental samples</taxon>
    </lineage>
</organism>
<dbReference type="GO" id="GO:0016491">
    <property type="term" value="F:oxidoreductase activity"/>
    <property type="evidence" value="ECO:0007669"/>
    <property type="project" value="UniProtKB-KW"/>
</dbReference>
<reference evidence="10" key="1">
    <citation type="journal article" date="2011" name="Environ. Microbiol.">
        <title>Genomic insights into the metabolic potential of the polycyclic aromatic hydrocarbon degrading sulfate-reducing Deltaproteobacterium N47.</title>
        <authorList>
            <person name="Bergmann F."/>
            <person name="Selesi D."/>
            <person name="Weinmaier T."/>
            <person name="Tischler P."/>
            <person name="Rattei T."/>
            <person name="Meckenstock R.U."/>
        </authorList>
    </citation>
    <scope>NUCLEOTIDE SEQUENCE</scope>
</reference>
<evidence type="ECO:0000256" key="7">
    <source>
        <dbReference type="RuleBase" id="RU000320"/>
    </source>
</evidence>
<feature type="transmembrane region" description="Helical" evidence="8">
    <location>
        <begin position="240"/>
        <end position="260"/>
    </location>
</feature>
<gene>
    <name evidence="10" type="ORF">N47_N26350</name>
</gene>
<feature type="transmembrane region" description="Helical" evidence="8">
    <location>
        <begin position="70"/>
        <end position="89"/>
    </location>
</feature>
<evidence type="ECO:0000313" key="10">
    <source>
        <dbReference type="EMBL" id="CBX31810.1"/>
    </source>
</evidence>
<sequence>MNNFIHPAIFFIFGALFIPLIPGKFKKIYLLIMPLLAFYTVLTMETGVYAHFKYLEFDIILGRVDSLSIVFAHVFTLMSIIGVLFGLHVDEDAQHIASYFYVGGSLGVVFAGDYLTVFIFWEMMALASTFLIWFRREPASLKAGQRYLLMHIFGGLLLLGGIFLHYKSSGSIAFEKLLPDNAGVAEYLILAGFALNAAVFPLHAWLPDAYPEATVTGAVFMCAFTTKTAVYVLARAFPGFEVLAIMGTVMTIYGVCYATIENDMRRILAYHIISQVGYMVAGVGIGTELALNGACAHAYAHILYKALLFMGAGSVLMMTGTSKLNKLGGIYKYMPLTMIFYIIGGISISGFPLFSGFVSKSMIVAAAGEHHRPILMLLLLLASVGTFLSVGLKLAYFAFFGKDCGIKPKEPPKNMLWAMGITSFLCFLIGVYPKVLYDLLPYKEAAAEFHPYNMPHLSETMQLLLFTGLGFFLLLKRLQPEAKINLDFDWFYRNLLNGFMWFDQKIIQSIDVAWGNVYKSFGIKILMMSVARFFAWFDKWAIDGVVDNVAYGTRWIGDKARRAQTGNLQNYLAMAILIIFVIVGVHWFF</sequence>
<feature type="transmembrane region" description="Helical" evidence="8">
    <location>
        <begin position="298"/>
        <end position="318"/>
    </location>
</feature>
<evidence type="ECO:0000259" key="9">
    <source>
        <dbReference type="Pfam" id="PF00361"/>
    </source>
</evidence>
<evidence type="ECO:0000256" key="5">
    <source>
        <dbReference type="ARBA" id="ARBA00023002"/>
    </source>
</evidence>
<dbReference type="AlphaFoldDB" id="E1YML6"/>
<accession>E1YML6</accession>
<dbReference type="PRINTS" id="PR01434">
    <property type="entry name" value="NADHDHGNASE5"/>
</dbReference>
<dbReference type="PANTHER" id="PTHR42682:SF4">
    <property type="entry name" value="NADH-UBIQUINONE_PLASTOQUINONE"/>
    <property type="match status" value="1"/>
</dbReference>
<feature type="transmembrane region" description="Helical" evidence="8">
    <location>
        <begin position="28"/>
        <end position="50"/>
    </location>
</feature>
<feature type="transmembrane region" description="Helical" evidence="8">
    <location>
        <begin position="187"/>
        <end position="206"/>
    </location>
</feature>
<keyword evidence="3 7" id="KW-0812">Transmembrane</keyword>
<proteinExistence type="predicted"/>
<dbReference type="NCBIfam" id="NF009310">
    <property type="entry name" value="PRK12668.1"/>
    <property type="match status" value="1"/>
</dbReference>
<feature type="transmembrane region" description="Helical" evidence="8">
    <location>
        <begin position="330"/>
        <end position="354"/>
    </location>
</feature>
<keyword evidence="6 8" id="KW-0472">Membrane</keyword>
<evidence type="ECO:0000256" key="8">
    <source>
        <dbReference type="SAM" id="Phobius"/>
    </source>
</evidence>